<accession>A0A538SDB0</accession>
<gene>
    <name evidence="1" type="ORF">E6K72_12365</name>
</gene>
<protein>
    <submittedName>
        <fullName evidence="1">Uncharacterized protein</fullName>
    </submittedName>
</protein>
<evidence type="ECO:0000313" key="1">
    <source>
        <dbReference type="EMBL" id="TMQ49365.1"/>
    </source>
</evidence>
<dbReference type="Proteomes" id="UP000317716">
    <property type="component" value="Unassembled WGS sequence"/>
</dbReference>
<evidence type="ECO:0000313" key="2">
    <source>
        <dbReference type="Proteomes" id="UP000317716"/>
    </source>
</evidence>
<name>A0A538SDB0_UNCEI</name>
<proteinExistence type="predicted"/>
<comment type="caution">
    <text evidence="1">The sequence shown here is derived from an EMBL/GenBank/DDBJ whole genome shotgun (WGS) entry which is preliminary data.</text>
</comment>
<organism evidence="1 2">
    <name type="scientific">Eiseniibacteriota bacterium</name>
    <dbReference type="NCBI Taxonomy" id="2212470"/>
    <lineage>
        <taxon>Bacteria</taxon>
        <taxon>Candidatus Eiseniibacteriota</taxon>
    </lineage>
</organism>
<dbReference type="EMBL" id="VBOS01000450">
    <property type="protein sequence ID" value="TMQ49365.1"/>
    <property type="molecule type" value="Genomic_DNA"/>
</dbReference>
<sequence length="113" mass="12082">MNSAIGSGLKACAPPAITSAWRSSRSREWSGSPARSSMASTFVYCSSYWSEKPITSNADAGAWVSSENSGIPERRISASASGHGANVSSAAQSSRWFSTWWMIRIPTFESPIS</sequence>
<reference evidence="1 2" key="1">
    <citation type="journal article" date="2019" name="Nat. Microbiol.">
        <title>Mediterranean grassland soil C-N compound turnover is dependent on rainfall and depth, and is mediated by genomically divergent microorganisms.</title>
        <authorList>
            <person name="Diamond S."/>
            <person name="Andeer P.F."/>
            <person name="Li Z."/>
            <person name="Crits-Christoph A."/>
            <person name="Burstein D."/>
            <person name="Anantharaman K."/>
            <person name="Lane K.R."/>
            <person name="Thomas B.C."/>
            <person name="Pan C."/>
            <person name="Northen T.R."/>
            <person name="Banfield J.F."/>
        </authorList>
    </citation>
    <scope>NUCLEOTIDE SEQUENCE [LARGE SCALE GENOMIC DNA]</scope>
    <source>
        <strain evidence="1">WS_2</strain>
    </source>
</reference>
<dbReference type="AlphaFoldDB" id="A0A538SDB0"/>